<evidence type="ECO:0000313" key="6">
    <source>
        <dbReference type="Proteomes" id="UP000295172"/>
    </source>
</evidence>
<dbReference type="InterPro" id="IPR050490">
    <property type="entry name" value="Bact_solute-bd_prot1"/>
</dbReference>
<dbReference type="SUPFAM" id="SSF53850">
    <property type="entry name" value="Periplasmic binding protein-like II"/>
    <property type="match status" value="1"/>
</dbReference>
<evidence type="ECO:0000256" key="3">
    <source>
        <dbReference type="ARBA" id="ARBA00022448"/>
    </source>
</evidence>
<dbReference type="AlphaFoldDB" id="A0A4R4WWS7"/>
<keyword evidence="6" id="KW-1185">Reference proteome</keyword>
<organism evidence="5 6">
    <name type="scientific">Kribbella turkmenica</name>
    <dbReference type="NCBI Taxonomy" id="2530375"/>
    <lineage>
        <taxon>Bacteria</taxon>
        <taxon>Bacillati</taxon>
        <taxon>Actinomycetota</taxon>
        <taxon>Actinomycetes</taxon>
        <taxon>Propionibacteriales</taxon>
        <taxon>Kribbellaceae</taxon>
        <taxon>Kribbella</taxon>
    </lineage>
</organism>
<sequence>MKTAGVDPATSPATWDDFRATARTLTEKTPDDVFGLVVPGKEAAYLNALVNRLAMTAGAAGGVDWKTGEYAYGSQPYLDALEYLLSLKADKVIHPASPSMGPRDARARWAAGQAAVYPWGPWFIGGLNVEEPEAIQRGVGVWRVPTPESTRNLVYSSPASGPFWVSSASKNAETAADLMLRLATEEVQTKLASTMDVPPVLLDRVRGSKAHPTYQQNVAFMETDVRIAPVPEVGTPGVAKVLAAMRDVHPNVGEIAQSVLSGSDVDHKSALSNYAAKVTAERERALAAVRKGGAEVDVDAWVFGNWDPKQDYTQTSYAGR</sequence>
<dbReference type="Proteomes" id="UP000295172">
    <property type="component" value="Unassembled WGS sequence"/>
</dbReference>
<proteinExistence type="inferred from homology"/>
<comment type="subcellular location">
    <subcellularLocation>
        <location evidence="1">Cell envelope</location>
    </subcellularLocation>
</comment>
<evidence type="ECO:0000313" key="5">
    <source>
        <dbReference type="EMBL" id="TDD22171.1"/>
    </source>
</evidence>
<evidence type="ECO:0000256" key="2">
    <source>
        <dbReference type="ARBA" id="ARBA00008520"/>
    </source>
</evidence>
<keyword evidence="3" id="KW-0813">Transport</keyword>
<evidence type="ECO:0000256" key="4">
    <source>
        <dbReference type="ARBA" id="ARBA00022729"/>
    </source>
</evidence>
<gene>
    <name evidence="5" type="ORF">E1218_19650</name>
</gene>
<dbReference type="Pfam" id="PF01547">
    <property type="entry name" value="SBP_bac_1"/>
    <property type="match status" value="1"/>
</dbReference>
<protein>
    <submittedName>
        <fullName evidence="5">Extracellular solute-binding protein</fullName>
    </submittedName>
</protein>
<dbReference type="Gene3D" id="3.40.190.10">
    <property type="entry name" value="Periplasmic binding protein-like II"/>
    <property type="match status" value="1"/>
</dbReference>
<comment type="similarity">
    <text evidence="2">Belongs to the bacterial solute-binding protein 1 family.</text>
</comment>
<dbReference type="InterPro" id="IPR006059">
    <property type="entry name" value="SBP"/>
</dbReference>
<comment type="caution">
    <text evidence="5">The sequence shown here is derived from an EMBL/GenBank/DDBJ whole genome shotgun (WGS) entry which is preliminary data.</text>
</comment>
<keyword evidence="4" id="KW-0732">Signal</keyword>
<evidence type="ECO:0000256" key="1">
    <source>
        <dbReference type="ARBA" id="ARBA00004196"/>
    </source>
</evidence>
<dbReference type="PANTHER" id="PTHR43649:SF31">
    <property type="entry name" value="SN-GLYCEROL-3-PHOSPHATE-BINDING PERIPLASMIC PROTEIN UGPB"/>
    <property type="match status" value="1"/>
</dbReference>
<reference evidence="5 6" key="1">
    <citation type="submission" date="2019-02" db="EMBL/GenBank/DDBJ databases">
        <title>Draft genome sequences of novel Actinobacteria.</title>
        <authorList>
            <person name="Sahin N."/>
            <person name="Ay H."/>
            <person name="Saygin H."/>
        </authorList>
    </citation>
    <scope>NUCLEOTIDE SEQUENCE [LARGE SCALE GENOMIC DNA]</scope>
    <source>
        <strain evidence="5 6">16K104</strain>
    </source>
</reference>
<dbReference type="PANTHER" id="PTHR43649">
    <property type="entry name" value="ARABINOSE-BINDING PROTEIN-RELATED"/>
    <property type="match status" value="1"/>
</dbReference>
<accession>A0A4R4WWS7</accession>
<name>A0A4R4WWS7_9ACTN</name>
<dbReference type="OrthoDB" id="2644341at2"/>
<dbReference type="EMBL" id="SMKR01000084">
    <property type="protein sequence ID" value="TDD22171.1"/>
    <property type="molecule type" value="Genomic_DNA"/>
</dbReference>
<dbReference type="GO" id="GO:0030313">
    <property type="term" value="C:cell envelope"/>
    <property type="evidence" value="ECO:0007669"/>
    <property type="project" value="UniProtKB-SubCell"/>
</dbReference>